<accession>A0ABS5WFE1</accession>
<dbReference type="SUPFAM" id="SSF160574">
    <property type="entry name" value="BT0923-like"/>
    <property type="match status" value="1"/>
</dbReference>
<name>A0ABS5WFE1_9FLAO</name>
<evidence type="ECO:0008006" key="4">
    <source>
        <dbReference type="Google" id="ProtNLM"/>
    </source>
</evidence>
<evidence type="ECO:0000313" key="3">
    <source>
        <dbReference type="Proteomes" id="UP000740413"/>
    </source>
</evidence>
<gene>
    <name evidence="2" type="ORF">HW347_09875</name>
</gene>
<evidence type="ECO:0000313" key="2">
    <source>
        <dbReference type="EMBL" id="MBT2161575.1"/>
    </source>
</evidence>
<feature type="signal peptide" evidence="1">
    <location>
        <begin position="1"/>
        <end position="19"/>
    </location>
</feature>
<dbReference type="RefSeq" id="WP_214611732.1">
    <property type="nucleotide sequence ID" value="NZ_JACATN010000003.1"/>
</dbReference>
<comment type="caution">
    <text evidence="2">The sequence shown here is derived from an EMBL/GenBank/DDBJ whole genome shotgun (WGS) entry which is preliminary data.</text>
</comment>
<evidence type="ECO:0000256" key="1">
    <source>
        <dbReference type="SAM" id="SignalP"/>
    </source>
</evidence>
<organism evidence="2 3">
    <name type="scientific">Zobellia barbeyronii</name>
    <dbReference type="NCBI Taxonomy" id="2748009"/>
    <lineage>
        <taxon>Bacteria</taxon>
        <taxon>Pseudomonadati</taxon>
        <taxon>Bacteroidota</taxon>
        <taxon>Flavobacteriia</taxon>
        <taxon>Flavobacteriales</taxon>
        <taxon>Flavobacteriaceae</taxon>
        <taxon>Zobellia</taxon>
    </lineage>
</organism>
<protein>
    <recommendedName>
        <fullName evidence="4">Beta-lactamase-inhibitor-like PepSY-like domain-containing protein</fullName>
    </recommendedName>
</protein>
<keyword evidence="1" id="KW-0732">Signal</keyword>
<dbReference type="EMBL" id="JACATN010000003">
    <property type="protein sequence ID" value="MBT2161575.1"/>
    <property type="molecule type" value="Genomic_DNA"/>
</dbReference>
<dbReference type="Gene3D" id="3.10.450.360">
    <property type="match status" value="1"/>
</dbReference>
<proteinExistence type="predicted"/>
<dbReference type="Proteomes" id="UP000740413">
    <property type="component" value="Unassembled WGS sequence"/>
</dbReference>
<reference evidence="3" key="1">
    <citation type="submission" date="2023-07" db="EMBL/GenBank/DDBJ databases">
        <title>Zobellia barbeyronii sp. nov., a new marine flavobacterium, isolated from green and red algae.</title>
        <authorList>
            <person name="Nedashkovskaya O.I."/>
            <person name="Otstavnykh N."/>
            <person name="Zhukova N."/>
            <person name="Guzev K."/>
            <person name="Chausova V."/>
            <person name="Tekutyeva L."/>
            <person name="Mikhailov V."/>
            <person name="Isaeva M."/>
        </authorList>
    </citation>
    <scope>NUCLEOTIDE SEQUENCE [LARGE SCALE GENOMIC DNA]</scope>
    <source>
        <strain evidence="3">KMM 6746</strain>
    </source>
</reference>
<feature type="chain" id="PRO_5047527184" description="Beta-lactamase-inhibitor-like PepSY-like domain-containing protein" evidence="1">
    <location>
        <begin position="20"/>
        <end position="177"/>
    </location>
</feature>
<keyword evidence="3" id="KW-1185">Reference proteome</keyword>
<sequence length="177" mass="20182">MKTVVLSAVLMGLAFQSNAQDMLFRAKLEVEEVPELVVTAVEEDFPDFSIVEYNAIPVEYVEGDVYINPNIDSNADYDTFQIVMKEKGKELTATYDRDGNLVKTTEHFKNVALPYAVSKSIAKEYPEWKFEKDSYDMVQLGNGKAKKRYRVILENHGKKIHVHTNAKGKILNHHKKA</sequence>